<feature type="active site" evidence="3">
    <location>
        <position position="37"/>
    </location>
</feature>
<reference evidence="6" key="1">
    <citation type="submission" date="2023-03" db="EMBL/GenBank/DDBJ databases">
        <title>Mating type loci evolution in Malassezia.</title>
        <authorList>
            <person name="Coelho M.A."/>
        </authorList>
    </citation>
    <scope>NUCLEOTIDE SEQUENCE</scope>
    <source>
        <strain evidence="6">CBS 12830</strain>
    </source>
</reference>
<sequence length="373" mass="40479">MVGQDSLSVPLQSHQDFLWTAQIQIGTPPLNYTVAVDTGSADMWLDASIFNTSASSTLDKTHQAFTIRYDMGEVSGYIASDHVSLQGRKVENQTFGIATNISDANIPQGVQGVMGMAGQRLSRLQATPFWQNLPLNRSIFSIYLKSMNQSGISAVPSDGILSLGTMNESMIAGPFNNLATVNPDTWSVPFSGINVSNHIVQVPFNTNAVIDSGTIMVGGPRNAIEEFYSQFDGASEIRGEPGFFSFQCASVPQVYLAFGNAQYKLKPADLILSEAQYAPDDRDGQPDSDDFKCVGSFFAMDAGTSWIVGGSFLKNVYTVFNNEMPRQIGFAPLNAKTFESEVLPVGLPSNARLLSPSHWILACFVAALYIFRS</sequence>
<gene>
    <name evidence="6" type="ORF">MEQU1_000784</name>
</gene>
<evidence type="ECO:0000256" key="1">
    <source>
        <dbReference type="ARBA" id="ARBA00007447"/>
    </source>
</evidence>
<organism evidence="6 7">
    <name type="scientific">Malassezia equina</name>
    <dbReference type="NCBI Taxonomy" id="1381935"/>
    <lineage>
        <taxon>Eukaryota</taxon>
        <taxon>Fungi</taxon>
        <taxon>Dikarya</taxon>
        <taxon>Basidiomycota</taxon>
        <taxon>Ustilaginomycotina</taxon>
        <taxon>Malasseziomycetes</taxon>
        <taxon>Malasseziales</taxon>
        <taxon>Malasseziaceae</taxon>
        <taxon>Malassezia</taxon>
    </lineage>
</organism>
<dbReference type="GO" id="GO:0006508">
    <property type="term" value="P:proteolysis"/>
    <property type="evidence" value="ECO:0007669"/>
    <property type="project" value="UniProtKB-KW"/>
</dbReference>
<dbReference type="EC" id="3.4.23.5" evidence="6"/>
<dbReference type="SUPFAM" id="SSF50630">
    <property type="entry name" value="Acid proteases"/>
    <property type="match status" value="1"/>
</dbReference>
<evidence type="ECO:0000256" key="2">
    <source>
        <dbReference type="ARBA" id="ARBA00022750"/>
    </source>
</evidence>
<keyword evidence="2 4" id="KW-0064">Aspartyl protease</keyword>
<evidence type="ECO:0000313" key="7">
    <source>
        <dbReference type="Proteomes" id="UP001214415"/>
    </source>
</evidence>
<protein>
    <submittedName>
        <fullName evidence="6">Cathepsin D</fullName>
        <ecNumber evidence="6">3.4.23.5</ecNumber>
    </submittedName>
</protein>
<dbReference type="Gene3D" id="2.40.70.10">
    <property type="entry name" value="Acid Proteases"/>
    <property type="match status" value="2"/>
</dbReference>
<keyword evidence="7" id="KW-1185">Reference proteome</keyword>
<feature type="domain" description="Peptidase A1" evidence="5">
    <location>
        <begin position="19"/>
        <end position="331"/>
    </location>
</feature>
<dbReference type="AlphaFoldDB" id="A0AAF0E9A4"/>
<dbReference type="EMBL" id="CP119901">
    <property type="protein sequence ID" value="WFD22122.1"/>
    <property type="molecule type" value="Genomic_DNA"/>
</dbReference>
<keyword evidence="4" id="KW-0645">Protease</keyword>
<evidence type="ECO:0000256" key="3">
    <source>
        <dbReference type="PIRSR" id="PIRSR601461-1"/>
    </source>
</evidence>
<evidence type="ECO:0000259" key="5">
    <source>
        <dbReference type="PROSITE" id="PS51767"/>
    </source>
</evidence>
<dbReference type="InterPro" id="IPR033121">
    <property type="entry name" value="PEPTIDASE_A1"/>
</dbReference>
<dbReference type="CDD" id="cd05471">
    <property type="entry name" value="pepsin_like"/>
    <property type="match status" value="1"/>
</dbReference>
<dbReference type="InterPro" id="IPR021109">
    <property type="entry name" value="Peptidase_aspartic_dom_sf"/>
</dbReference>
<evidence type="ECO:0000256" key="4">
    <source>
        <dbReference type="RuleBase" id="RU000454"/>
    </source>
</evidence>
<dbReference type="PANTHER" id="PTHR47966:SF51">
    <property type="entry name" value="BETA-SITE APP-CLEAVING ENZYME, ISOFORM A-RELATED"/>
    <property type="match status" value="1"/>
</dbReference>
<comment type="similarity">
    <text evidence="1 4">Belongs to the peptidase A1 family.</text>
</comment>
<dbReference type="InterPro" id="IPR001969">
    <property type="entry name" value="Aspartic_peptidase_AS"/>
</dbReference>
<name>A0AAF0E9A4_9BASI</name>
<feature type="active site" evidence="3">
    <location>
        <position position="211"/>
    </location>
</feature>
<dbReference type="InterPro" id="IPR001461">
    <property type="entry name" value="Aspartic_peptidase_A1"/>
</dbReference>
<keyword evidence="4 6" id="KW-0378">Hydrolase</keyword>
<dbReference type="GO" id="GO:0004190">
    <property type="term" value="F:aspartic-type endopeptidase activity"/>
    <property type="evidence" value="ECO:0007669"/>
    <property type="project" value="UniProtKB-KW"/>
</dbReference>
<accession>A0AAF0E9A4</accession>
<dbReference type="Pfam" id="PF00026">
    <property type="entry name" value="Asp"/>
    <property type="match status" value="1"/>
</dbReference>
<evidence type="ECO:0000313" key="6">
    <source>
        <dbReference type="EMBL" id="WFD22122.1"/>
    </source>
</evidence>
<dbReference type="PROSITE" id="PS51767">
    <property type="entry name" value="PEPTIDASE_A1"/>
    <property type="match status" value="1"/>
</dbReference>
<dbReference type="PANTHER" id="PTHR47966">
    <property type="entry name" value="BETA-SITE APP-CLEAVING ENZYME, ISOFORM A-RELATED"/>
    <property type="match status" value="1"/>
</dbReference>
<dbReference type="PRINTS" id="PR00792">
    <property type="entry name" value="PEPSIN"/>
</dbReference>
<dbReference type="InterPro" id="IPR034164">
    <property type="entry name" value="Pepsin-like_dom"/>
</dbReference>
<proteinExistence type="inferred from homology"/>
<dbReference type="Proteomes" id="UP001214415">
    <property type="component" value="Chromosome 2"/>
</dbReference>
<dbReference type="PROSITE" id="PS00141">
    <property type="entry name" value="ASP_PROTEASE"/>
    <property type="match status" value="1"/>
</dbReference>